<dbReference type="Pfam" id="PF07883">
    <property type="entry name" value="Cupin_2"/>
    <property type="match status" value="1"/>
</dbReference>
<dbReference type="SUPFAM" id="SSF46689">
    <property type="entry name" value="Homeodomain-like"/>
    <property type="match status" value="2"/>
</dbReference>
<keyword evidence="1" id="KW-0805">Transcription regulation</keyword>
<comment type="caution">
    <text evidence="5">The sequence shown here is derived from an EMBL/GenBank/DDBJ whole genome shotgun (WGS) entry which is preliminary data.</text>
</comment>
<organism evidence="5 6">
    <name type="scientific">Lacticaseibacillus yichunensis</name>
    <dbReference type="NCBI Taxonomy" id="2486015"/>
    <lineage>
        <taxon>Bacteria</taxon>
        <taxon>Bacillati</taxon>
        <taxon>Bacillota</taxon>
        <taxon>Bacilli</taxon>
        <taxon>Lactobacillales</taxon>
        <taxon>Lactobacillaceae</taxon>
        <taxon>Lacticaseibacillus</taxon>
    </lineage>
</organism>
<dbReference type="PANTHER" id="PTHR43280">
    <property type="entry name" value="ARAC-FAMILY TRANSCRIPTIONAL REGULATOR"/>
    <property type="match status" value="1"/>
</dbReference>
<dbReference type="SMART" id="SM00342">
    <property type="entry name" value="HTH_ARAC"/>
    <property type="match status" value="2"/>
</dbReference>
<feature type="domain" description="HTH araC/xylS-type" evidence="4">
    <location>
        <begin position="299"/>
        <end position="398"/>
    </location>
</feature>
<dbReference type="EMBL" id="JBHTOG010000066">
    <property type="protein sequence ID" value="MFD1433328.1"/>
    <property type="molecule type" value="Genomic_DNA"/>
</dbReference>
<keyword evidence="2" id="KW-0238">DNA-binding</keyword>
<dbReference type="InterPro" id="IPR018062">
    <property type="entry name" value="HTH_AraC-typ_CS"/>
</dbReference>
<dbReference type="Gene3D" id="2.60.120.10">
    <property type="entry name" value="Jelly Rolls"/>
    <property type="match status" value="1"/>
</dbReference>
<evidence type="ECO:0000256" key="2">
    <source>
        <dbReference type="ARBA" id="ARBA00023125"/>
    </source>
</evidence>
<accession>A0ABW4CTD1</accession>
<dbReference type="PROSITE" id="PS01124">
    <property type="entry name" value="HTH_ARAC_FAMILY_2"/>
    <property type="match status" value="2"/>
</dbReference>
<dbReference type="InterPro" id="IPR013096">
    <property type="entry name" value="Cupin_2"/>
</dbReference>
<name>A0ABW4CTD1_9LACO</name>
<dbReference type="InterPro" id="IPR018060">
    <property type="entry name" value="HTH_AraC"/>
</dbReference>
<evidence type="ECO:0000256" key="3">
    <source>
        <dbReference type="ARBA" id="ARBA00023163"/>
    </source>
</evidence>
<dbReference type="PANTHER" id="PTHR43280:SF2">
    <property type="entry name" value="HTH-TYPE TRANSCRIPTIONAL REGULATOR EXSA"/>
    <property type="match status" value="1"/>
</dbReference>
<dbReference type="Pfam" id="PF12833">
    <property type="entry name" value="HTH_18"/>
    <property type="match status" value="2"/>
</dbReference>
<keyword evidence="3" id="KW-0804">Transcription</keyword>
<dbReference type="InterPro" id="IPR014710">
    <property type="entry name" value="RmlC-like_jellyroll"/>
</dbReference>
<reference evidence="6" key="1">
    <citation type="journal article" date="2019" name="Int. J. Syst. Evol. Microbiol.">
        <title>The Global Catalogue of Microorganisms (GCM) 10K type strain sequencing project: providing services to taxonomists for standard genome sequencing and annotation.</title>
        <authorList>
            <consortium name="The Broad Institute Genomics Platform"/>
            <consortium name="The Broad Institute Genome Sequencing Center for Infectious Disease"/>
            <person name="Wu L."/>
            <person name="Ma J."/>
        </authorList>
    </citation>
    <scope>NUCLEOTIDE SEQUENCE [LARGE SCALE GENOMIC DNA]</scope>
    <source>
        <strain evidence="6">CCM 8947</strain>
    </source>
</reference>
<dbReference type="InterPro" id="IPR020449">
    <property type="entry name" value="Tscrpt_reg_AraC-type_HTH"/>
</dbReference>
<dbReference type="PROSITE" id="PS00041">
    <property type="entry name" value="HTH_ARAC_FAMILY_1"/>
    <property type="match status" value="2"/>
</dbReference>
<evidence type="ECO:0000256" key="1">
    <source>
        <dbReference type="ARBA" id="ARBA00023015"/>
    </source>
</evidence>
<keyword evidence="6" id="KW-1185">Reference proteome</keyword>
<proteinExistence type="predicted"/>
<protein>
    <submittedName>
        <fullName evidence="5">AraC family transcriptional regulator</fullName>
    </submittedName>
</protein>
<dbReference type="InterPro" id="IPR037923">
    <property type="entry name" value="HTH-like"/>
</dbReference>
<feature type="domain" description="HTH araC/xylS-type" evidence="4">
    <location>
        <begin position="177"/>
        <end position="275"/>
    </location>
</feature>
<gene>
    <name evidence="5" type="ORF">ACFQ47_11685</name>
</gene>
<dbReference type="SUPFAM" id="SSF51215">
    <property type="entry name" value="Regulatory protein AraC"/>
    <property type="match status" value="1"/>
</dbReference>
<sequence length="405" mass="44684">MTENYPYVSADYLTDDYRPQEMRLWGETITRPDSPHYANEPEFYYVLAGRGALIVNTRPIPLSAGDLIQLLPYHVHHFGGENRALQVIHVRASLGLLLLTATQQGRYRAALKNFEQQPPLVHLNPAQQAALTPLCQLALNAGNDPQSANLNVALISLLEHFLQIGKRAILPAPPTPYQALAYLQLHHQAPLTASAVGTALGCSGEAVEAMLRQVTGRDFATCLDQVRIRNATGLMQFPELTLRKIGMICGYRSPSTFYARFTAIHGMTPGAYRAGEKPGNKTQTRSEQATEMLSVNDGWTIGAYLVEHCCDPLTLPALAAHFHQSEERVAQLLQATFNASFPQLKHQLRVQLAASLLTAMPTLSIAQVAQKVGYGDVTTFIRQFKRTLGVTPGAWRKEERQAPRA</sequence>
<dbReference type="Proteomes" id="UP001597192">
    <property type="component" value="Unassembled WGS sequence"/>
</dbReference>
<evidence type="ECO:0000313" key="5">
    <source>
        <dbReference type="EMBL" id="MFD1433328.1"/>
    </source>
</evidence>
<evidence type="ECO:0000259" key="4">
    <source>
        <dbReference type="PROSITE" id="PS01124"/>
    </source>
</evidence>
<dbReference type="RefSeq" id="WP_164510141.1">
    <property type="nucleotide sequence ID" value="NZ_JBHTOG010000066.1"/>
</dbReference>
<dbReference type="InterPro" id="IPR009057">
    <property type="entry name" value="Homeodomain-like_sf"/>
</dbReference>
<dbReference type="Gene3D" id="1.10.10.60">
    <property type="entry name" value="Homeodomain-like"/>
    <property type="match status" value="2"/>
</dbReference>
<dbReference type="PRINTS" id="PR00032">
    <property type="entry name" value="HTHARAC"/>
</dbReference>
<evidence type="ECO:0000313" key="6">
    <source>
        <dbReference type="Proteomes" id="UP001597192"/>
    </source>
</evidence>